<dbReference type="EMBL" id="AGNL01019033">
    <property type="protein sequence ID" value="EJK62222.1"/>
    <property type="molecule type" value="Genomic_DNA"/>
</dbReference>
<dbReference type="GO" id="GO:0061733">
    <property type="term" value="F:protein-lysine-acetyltransferase activity"/>
    <property type="evidence" value="ECO:0007669"/>
    <property type="project" value="TreeGrafter"/>
</dbReference>
<evidence type="ECO:0008006" key="15">
    <source>
        <dbReference type="Google" id="ProtNLM"/>
    </source>
</evidence>
<evidence type="ECO:0000259" key="12">
    <source>
        <dbReference type="Pfam" id="PF13880"/>
    </source>
</evidence>
<evidence type="ECO:0000256" key="5">
    <source>
        <dbReference type="ARBA" id="ARBA00022771"/>
    </source>
</evidence>
<keyword evidence="8" id="KW-0131">Cell cycle</keyword>
<comment type="similarity">
    <text evidence="2">Belongs to the acetyltransferase family. ECO subfamily.</text>
</comment>
<evidence type="ECO:0000256" key="3">
    <source>
        <dbReference type="ARBA" id="ARBA00022679"/>
    </source>
</evidence>
<evidence type="ECO:0000256" key="1">
    <source>
        <dbReference type="ARBA" id="ARBA00004123"/>
    </source>
</evidence>
<organism evidence="13 14">
    <name type="scientific">Thalassiosira oceanica</name>
    <name type="common">Marine diatom</name>
    <dbReference type="NCBI Taxonomy" id="159749"/>
    <lineage>
        <taxon>Eukaryota</taxon>
        <taxon>Sar</taxon>
        <taxon>Stramenopiles</taxon>
        <taxon>Ochrophyta</taxon>
        <taxon>Bacillariophyta</taxon>
        <taxon>Coscinodiscophyceae</taxon>
        <taxon>Thalassiosirophycidae</taxon>
        <taxon>Thalassiosirales</taxon>
        <taxon>Thalassiosiraceae</taxon>
        <taxon>Thalassiosira</taxon>
    </lineage>
</organism>
<dbReference type="Pfam" id="PF13880">
    <property type="entry name" value="Acetyltransf_13"/>
    <property type="match status" value="1"/>
</dbReference>
<feature type="region of interest" description="Disordered" evidence="10">
    <location>
        <begin position="399"/>
        <end position="422"/>
    </location>
</feature>
<keyword evidence="3" id="KW-0808">Transferase</keyword>
<feature type="compositionally biased region" description="Polar residues" evidence="10">
    <location>
        <begin position="139"/>
        <end position="157"/>
    </location>
</feature>
<evidence type="ECO:0000256" key="9">
    <source>
        <dbReference type="ARBA" id="ARBA00023315"/>
    </source>
</evidence>
<dbReference type="AlphaFoldDB" id="K0SVL0"/>
<feature type="compositionally biased region" description="Basic and acidic residues" evidence="10">
    <location>
        <begin position="128"/>
        <end position="138"/>
    </location>
</feature>
<dbReference type="PANTHER" id="PTHR45884">
    <property type="entry name" value="N-ACETYLTRANSFERASE ECO"/>
    <property type="match status" value="1"/>
</dbReference>
<feature type="domain" description="N-acetyltransferase ESCO acetyl-transferase" evidence="12">
    <location>
        <begin position="431"/>
        <end position="498"/>
    </location>
</feature>
<feature type="compositionally biased region" description="Low complexity" evidence="10">
    <location>
        <begin position="174"/>
        <end position="186"/>
    </location>
</feature>
<evidence type="ECO:0000256" key="2">
    <source>
        <dbReference type="ARBA" id="ARBA00005816"/>
    </source>
</evidence>
<comment type="subcellular location">
    <subcellularLocation>
        <location evidence="1">Nucleus</location>
    </subcellularLocation>
</comment>
<dbReference type="GO" id="GO:0007064">
    <property type="term" value="P:mitotic sister chromatid cohesion"/>
    <property type="evidence" value="ECO:0007669"/>
    <property type="project" value="TreeGrafter"/>
</dbReference>
<dbReference type="GO" id="GO:0000785">
    <property type="term" value="C:chromatin"/>
    <property type="evidence" value="ECO:0007669"/>
    <property type="project" value="TreeGrafter"/>
</dbReference>
<feature type="domain" description="N-acetyltransferase ESCO zinc-finger" evidence="11">
    <location>
        <begin position="265"/>
        <end position="304"/>
    </location>
</feature>
<dbReference type="Proteomes" id="UP000266841">
    <property type="component" value="Unassembled WGS sequence"/>
</dbReference>
<feature type="region of interest" description="Disordered" evidence="10">
    <location>
        <begin position="115"/>
        <end position="224"/>
    </location>
</feature>
<keyword evidence="4" id="KW-0479">Metal-binding</keyword>
<proteinExistence type="inferred from homology"/>
<keyword evidence="7" id="KW-0539">Nucleus</keyword>
<dbReference type="Pfam" id="PF13878">
    <property type="entry name" value="zf-C2H2_3"/>
    <property type="match status" value="1"/>
</dbReference>
<evidence type="ECO:0000256" key="7">
    <source>
        <dbReference type="ARBA" id="ARBA00023242"/>
    </source>
</evidence>
<evidence type="ECO:0000256" key="8">
    <source>
        <dbReference type="ARBA" id="ARBA00023306"/>
    </source>
</evidence>
<keyword evidence="6" id="KW-0862">Zinc</keyword>
<dbReference type="InterPro" id="IPR028009">
    <property type="entry name" value="ESCO_Acetyltransf_dom"/>
</dbReference>
<name>K0SVL0_THAOC</name>
<keyword evidence="14" id="KW-1185">Reference proteome</keyword>
<dbReference type="OMA" id="HEPPGAN"/>
<dbReference type="GO" id="GO:0008270">
    <property type="term" value="F:zinc ion binding"/>
    <property type="evidence" value="ECO:0007669"/>
    <property type="project" value="UniProtKB-KW"/>
</dbReference>
<dbReference type="InterPro" id="IPR028005">
    <property type="entry name" value="AcTrfase_ESCO_Znf_dom"/>
</dbReference>
<protein>
    <recommendedName>
        <fullName evidence="15">N-acetyltransferase domain-containing protein</fullName>
    </recommendedName>
</protein>
<dbReference type="eggNOG" id="KOG3014">
    <property type="taxonomic scope" value="Eukaryota"/>
</dbReference>
<evidence type="ECO:0000256" key="4">
    <source>
        <dbReference type="ARBA" id="ARBA00022723"/>
    </source>
</evidence>
<keyword evidence="5" id="KW-0863">Zinc-finger</keyword>
<gene>
    <name evidence="13" type="ORF">THAOC_17173</name>
</gene>
<reference evidence="13 14" key="1">
    <citation type="journal article" date="2012" name="Genome Biol.">
        <title>Genome and low-iron response of an oceanic diatom adapted to chronic iron limitation.</title>
        <authorList>
            <person name="Lommer M."/>
            <person name="Specht M."/>
            <person name="Roy A.S."/>
            <person name="Kraemer L."/>
            <person name="Andreson R."/>
            <person name="Gutowska M.A."/>
            <person name="Wolf J."/>
            <person name="Bergner S.V."/>
            <person name="Schilhabel M.B."/>
            <person name="Klostermeier U.C."/>
            <person name="Beiko R.G."/>
            <person name="Rosenstiel P."/>
            <person name="Hippler M."/>
            <person name="Laroche J."/>
        </authorList>
    </citation>
    <scope>NUCLEOTIDE SEQUENCE [LARGE SCALE GENOMIC DNA]</scope>
    <source>
        <strain evidence="13 14">CCMP1005</strain>
    </source>
</reference>
<feature type="compositionally biased region" description="Low complexity" evidence="10">
    <location>
        <begin position="193"/>
        <end position="214"/>
    </location>
</feature>
<evidence type="ECO:0000259" key="11">
    <source>
        <dbReference type="Pfam" id="PF13878"/>
    </source>
</evidence>
<evidence type="ECO:0000256" key="10">
    <source>
        <dbReference type="SAM" id="MobiDB-lite"/>
    </source>
</evidence>
<sequence length="501" mass="54380">SSDRRRADGGWLLDCWTCPWLDFSHTEQDDDETTAEVAMKSGNGGGGRRGSGDAKVAQRGGNLLAFFSKKPAHHGAPPASAVHGNEPPASHSNKTTPFAGMLVGAIHRNGKTPASALVSVASGQSESSRSRQDSRTVTRESTPSSRQAASVDTNHATPPSPEDRVAVKSLRSVETPPTEASELSSPETPPTPNSANHWESAASGGRRSSVGNSSPRTRDASAYETPAAAVAPIFNKPKVRRPASSEGQKQDVCKPANKKHKQSNQLFLDFGQKSFGKQSVCRECGMLFMESSEEDVKQHDVICKDYKEGVVCLGWKNERSVSTLGTDERILEIRPGDAPSHWRKVEQVKAIVDKSMGFAQSGRKKEEDDAGMTCYLYIAKRRVVGLLVVKRIHRAYRLHEPPGANKPEKNKNTIDDKRGDDGISRSLKSTKAILGVHQIWSHGSHRGRGIASSLVTAARDNLVFGMMVPAELVAFSSPTDEGLRFAKRYVGTDRPLIYDIH</sequence>
<dbReference type="OrthoDB" id="428854at2759"/>
<feature type="compositionally biased region" description="Basic and acidic residues" evidence="10">
    <location>
        <begin position="406"/>
        <end position="422"/>
    </location>
</feature>
<keyword evidence="9" id="KW-0012">Acyltransferase</keyword>
<comment type="caution">
    <text evidence="13">The sequence shown here is derived from an EMBL/GenBank/DDBJ whole genome shotgun (WGS) entry which is preliminary data.</text>
</comment>
<dbReference type="GO" id="GO:0005634">
    <property type="term" value="C:nucleus"/>
    <property type="evidence" value="ECO:0007669"/>
    <property type="project" value="UniProtKB-SubCell"/>
</dbReference>
<accession>K0SVL0</accession>
<dbReference type="PANTHER" id="PTHR45884:SF2">
    <property type="entry name" value="N-ACETYLTRANSFERASE ECO"/>
    <property type="match status" value="1"/>
</dbReference>
<feature type="region of interest" description="Disordered" evidence="10">
    <location>
        <begin position="28"/>
        <end position="103"/>
    </location>
</feature>
<feature type="non-terminal residue" evidence="13">
    <location>
        <position position="1"/>
    </location>
</feature>
<evidence type="ECO:0000313" key="13">
    <source>
        <dbReference type="EMBL" id="EJK62222.1"/>
    </source>
</evidence>
<evidence type="ECO:0000256" key="6">
    <source>
        <dbReference type="ARBA" id="ARBA00022833"/>
    </source>
</evidence>
<evidence type="ECO:0000313" key="14">
    <source>
        <dbReference type="Proteomes" id="UP000266841"/>
    </source>
</evidence>